<dbReference type="PANTHER" id="PTHR32196">
    <property type="entry name" value="ABC TRANSPORTER PERMEASE PROTEIN YPHD-RELATED-RELATED"/>
    <property type="match status" value="1"/>
</dbReference>
<accession>A0ABW0NR42</accession>
<feature type="transmembrane region" description="Helical" evidence="9">
    <location>
        <begin position="234"/>
        <end position="253"/>
    </location>
</feature>
<protein>
    <recommendedName>
        <fullName evidence="8">Autoinducer 2 import system permease protein LsrD</fullName>
    </recommendedName>
</protein>
<keyword evidence="3" id="KW-1003">Cell membrane</keyword>
<keyword evidence="6 9" id="KW-1133">Transmembrane helix</keyword>
<evidence type="ECO:0000313" key="11">
    <source>
        <dbReference type="Proteomes" id="UP001596039"/>
    </source>
</evidence>
<keyword evidence="11" id="KW-1185">Reference proteome</keyword>
<dbReference type="PANTHER" id="PTHR32196:SF71">
    <property type="entry name" value="AUTOINDUCER 2 IMPORT SYSTEM PERMEASE PROTEIN LSRD"/>
    <property type="match status" value="1"/>
</dbReference>
<dbReference type="EMBL" id="JBHSMG010000002">
    <property type="protein sequence ID" value="MFC5502413.1"/>
    <property type="molecule type" value="Genomic_DNA"/>
</dbReference>
<evidence type="ECO:0000313" key="10">
    <source>
        <dbReference type="EMBL" id="MFC5502413.1"/>
    </source>
</evidence>
<gene>
    <name evidence="10" type="ORF">ACFPJ4_09195</name>
</gene>
<dbReference type="InterPro" id="IPR001851">
    <property type="entry name" value="ABC_transp_permease"/>
</dbReference>
<keyword evidence="2" id="KW-0813">Transport</keyword>
<name>A0ABW0NR42_9MICO</name>
<evidence type="ECO:0000256" key="2">
    <source>
        <dbReference type="ARBA" id="ARBA00022448"/>
    </source>
</evidence>
<feature type="transmembrane region" description="Helical" evidence="9">
    <location>
        <begin position="35"/>
        <end position="57"/>
    </location>
</feature>
<keyword evidence="7 9" id="KW-0472">Membrane</keyword>
<evidence type="ECO:0000256" key="4">
    <source>
        <dbReference type="ARBA" id="ARBA00022519"/>
    </source>
</evidence>
<organism evidence="10 11">
    <name type="scientific">Lysinimonas soli</name>
    <dbReference type="NCBI Taxonomy" id="1074233"/>
    <lineage>
        <taxon>Bacteria</taxon>
        <taxon>Bacillati</taxon>
        <taxon>Actinomycetota</taxon>
        <taxon>Actinomycetes</taxon>
        <taxon>Micrococcales</taxon>
        <taxon>Microbacteriaceae</taxon>
        <taxon>Lysinimonas</taxon>
    </lineage>
</organism>
<comment type="subcellular location">
    <subcellularLocation>
        <location evidence="1">Cell membrane</location>
        <topology evidence="1">Multi-pass membrane protein</topology>
    </subcellularLocation>
</comment>
<evidence type="ECO:0000256" key="7">
    <source>
        <dbReference type="ARBA" id="ARBA00023136"/>
    </source>
</evidence>
<feature type="transmembrane region" description="Helical" evidence="9">
    <location>
        <begin position="116"/>
        <end position="139"/>
    </location>
</feature>
<evidence type="ECO:0000256" key="5">
    <source>
        <dbReference type="ARBA" id="ARBA00022692"/>
    </source>
</evidence>
<keyword evidence="4" id="KW-0997">Cell inner membrane</keyword>
<evidence type="ECO:0000256" key="1">
    <source>
        <dbReference type="ARBA" id="ARBA00004651"/>
    </source>
</evidence>
<sequence length="356" mass="36607">MTTTTPAPTAMPGSSRSYPSYGRPFWQRLLLRREAAIIALLVLVIIVASASVPHFAAPITYNFLLLDTAPILLIALPMTLVVITGEIDLSVASAMGLSSSIIGLLTQAHWPFPAAALVALLIGAGGGAVNGLLVTRVGLPSLAVTIGTLALYRGVAQGLLGTTAVTSFPTFWTELATSTIPGTLIPVVTILIAVLAIVFGVLLHFTPFGRGIYAIGLSSDAAAFSGVRIQRTKFILFVLAGLVSALAGIFYTLRFGSARGDNATGLELSVVAAVLLGGVSIFGGRGALPGVLAGALLIGVLASALRLAGITSDVINVITGTLLVLSVILTSFLAWLQRTRLSAARRRRDTGGPASS</sequence>
<feature type="transmembrane region" description="Helical" evidence="9">
    <location>
        <begin position="290"/>
        <end position="308"/>
    </location>
</feature>
<feature type="transmembrane region" description="Helical" evidence="9">
    <location>
        <begin position="314"/>
        <end position="336"/>
    </location>
</feature>
<evidence type="ECO:0000256" key="3">
    <source>
        <dbReference type="ARBA" id="ARBA00022475"/>
    </source>
</evidence>
<evidence type="ECO:0000256" key="9">
    <source>
        <dbReference type="SAM" id="Phobius"/>
    </source>
</evidence>
<dbReference type="Pfam" id="PF02653">
    <property type="entry name" value="BPD_transp_2"/>
    <property type="match status" value="1"/>
</dbReference>
<feature type="transmembrane region" description="Helical" evidence="9">
    <location>
        <begin position="63"/>
        <end position="83"/>
    </location>
</feature>
<keyword evidence="5 9" id="KW-0812">Transmembrane</keyword>
<evidence type="ECO:0000256" key="6">
    <source>
        <dbReference type="ARBA" id="ARBA00022989"/>
    </source>
</evidence>
<dbReference type="Proteomes" id="UP001596039">
    <property type="component" value="Unassembled WGS sequence"/>
</dbReference>
<feature type="transmembrane region" description="Helical" evidence="9">
    <location>
        <begin position="265"/>
        <end position="283"/>
    </location>
</feature>
<feature type="transmembrane region" description="Helical" evidence="9">
    <location>
        <begin position="151"/>
        <end position="172"/>
    </location>
</feature>
<proteinExistence type="predicted"/>
<dbReference type="RefSeq" id="WP_386740108.1">
    <property type="nucleotide sequence ID" value="NZ_JBHSMG010000002.1"/>
</dbReference>
<reference evidence="11" key="1">
    <citation type="journal article" date="2019" name="Int. J. Syst. Evol. Microbiol.">
        <title>The Global Catalogue of Microorganisms (GCM) 10K type strain sequencing project: providing services to taxonomists for standard genome sequencing and annotation.</title>
        <authorList>
            <consortium name="The Broad Institute Genomics Platform"/>
            <consortium name="The Broad Institute Genome Sequencing Center for Infectious Disease"/>
            <person name="Wu L."/>
            <person name="Ma J."/>
        </authorList>
    </citation>
    <scope>NUCLEOTIDE SEQUENCE [LARGE SCALE GENOMIC DNA]</scope>
    <source>
        <strain evidence="11">CGMCC 4.6997</strain>
    </source>
</reference>
<evidence type="ECO:0000256" key="8">
    <source>
        <dbReference type="ARBA" id="ARBA00039381"/>
    </source>
</evidence>
<dbReference type="CDD" id="cd06579">
    <property type="entry name" value="TM_PBP1_transp_AraH_like"/>
    <property type="match status" value="1"/>
</dbReference>
<comment type="caution">
    <text evidence="10">The sequence shown here is derived from an EMBL/GenBank/DDBJ whole genome shotgun (WGS) entry which is preliminary data.</text>
</comment>
<feature type="transmembrane region" description="Helical" evidence="9">
    <location>
        <begin position="184"/>
        <end position="205"/>
    </location>
</feature>